<sequence>MDTQYIQRGKATMRRLLNTLLTSSAWSRQLSLKDLECVAVHRAATMMARLTRLDCRENPLGAIGWHRNAGTGWKGFHMLPRTVWTSCLAL</sequence>
<reference evidence="1 2" key="1">
    <citation type="journal article" date="2012" name="J. Bacteriol.">
        <title>Genome sequence of the pathogenic Herbaspirillum seropedicae strain Os34, isolated from rice roots.</title>
        <authorList>
            <person name="Ye W."/>
            <person name="Ye S."/>
            <person name="Liu J."/>
            <person name="Chang S."/>
            <person name="Chen M."/>
            <person name="Zhu B."/>
            <person name="Guo L."/>
            <person name="An Q."/>
        </authorList>
    </citation>
    <scope>NUCLEOTIDE SEQUENCE [LARGE SCALE GENOMIC DNA]</scope>
    <source>
        <strain evidence="1 2">Os34</strain>
    </source>
</reference>
<dbReference type="Proteomes" id="UP000501648">
    <property type="component" value="Chromosome"/>
</dbReference>
<proteinExistence type="predicted"/>
<gene>
    <name evidence="1" type="ORF">C798_00120</name>
</gene>
<organism evidence="1 2">
    <name type="scientific">Herbaspirillum rubrisubalbicans Os34</name>
    <dbReference type="NCBI Taxonomy" id="1235827"/>
    <lineage>
        <taxon>Bacteria</taxon>
        <taxon>Pseudomonadati</taxon>
        <taxon>Pseudomonadota</taxon>
        <taxon>Betaproteobacteria</taxon>
        <taxon>Burkholderiales</taxon>
        <taxon>Oxalobacteraceae</taxon>
        <taxon>Herbaspirillum</taxon>
    </lineage>
</organism>
<accession>A0A6M3ZJA2</accession>
<evidence type="ECO:0000313" key="1">
    <source>
        <dbReference type="EMBL" id="QJP98690.1"/>
    </source>
</evidence>
<protein>
    <submittedName>
        <fullName evidence="1">Uncharacterized protein</fullName>
    </submittedName>
</protein>
<dbReference type="EMBL" id="CP008956">
    <property type="protein sequence ID" value="QJP98690.1"/>
    <property type="molecule type" value="Genomic_DNA"/>
</dbReference>
<dbReference type="AlphaFoldDB" id="A0A6M3ZJA2"/>
<name>A0A6M3ZJA2_9BURK</name>
<evidence type="ECO:0000313" key="2">
    <source>
        <dbReference type="Proteomes" id="UP000501648"/>
    </source>
</evidence>